<dbReference type="NCBIfam" id="TIGR02601">
    <property type="entry name" value="autotrns_rpt"/>
    <property type="match status" value="5"/>
</dbReference>
<feature type="chain" id="PRO_5046355952" evidence="2">
    <location>
        <begin position="25"/>
        <end position="1495"/>
    </location>
</feature>
<evidence type="ECO:0000313" key="3">
    <source>
        <dbReference type="EMBL" id="MEK7949933.1"/>
    </source>
</evidence>
<evidence type="ECO:0000313" key="4">
    <source>
        <dbReference type="Proteomes" id="UP001371305"/>
    </source>
</evidence>
<dbReference type="EMBL" id="JBBUKT010000002">
    <property type="protein sequence ID" value="MEK7949933.1"/>
    <property type="molecule type" value="Genomic_DNA"/>
</dbReference>
<reference evidence="3 4" key="1">
    <citation type="submission" date="2024-04" db="EMBL/GenBank/DDBJ databases">
        <title>Luteolibacter sp. isolated from soil.</title>
        <authorList>
            <person name="An J."/>
        </authorList>
    </citation>
    <scope>NUCLEOTIDE SEQUENCE [LARGE SCALE GENOMIC DNA]</scope>
    <source>
        <strain evidence="3 4">Y139</strain>
    </source>
</reference>
<dbReference type="Proteomes" id="UP001371305">
    <property type="component" value="Unassembled WGS sequence"/>
</dbReference>
<feature type="signal peptide" evidence="2">
    <location>
        <begin position="1"/>
        <end position="24"/>
    </location>
</feature>
<evidence type="ECO:0000256" key="2">
    <source>
        <dbReference type="SAM" id="SignalP"/>
    </source>
</evidence>
<protein>
    <submittedName>
        <fullName evidence="3">Autotransporter-associated beta strand repeat-containing protein</fullName>
    </submittedName>
</protein>
<dbReference type="SUPFAM" id="SSF51126">
    <property type="entry name" value="Pectin lyase-like"/>
    <property type="match status" value="4"/>
</dbReference>
<keyword evidence="1 2" id="KW-0732">Signal</keyword>
<dbReference type="RefSeq" id="WP_341403349.1">
    <property type="nucleotide sequence ID" value="NZ_JBBUKT010000002.1"/>
</dbReference>
<gene>
    <name evidence="3" type="ORF">WKV53_05485</name>
</gene>
<dbReference type="InterPro" id="IPR013425">
    <property type="entry name" value="Autotrns_rpt"/>
</dbReference>
<comment type="caution">
    <text evidence="3">The sequence shown here is derived from an EMBL/GenBank/DDBJ whole genome shotgun (WGS) entry which is preliminary data.</text>
</comment>
<keyword evidence="4" id="KW-1185">Reference proteome</keyword>
<dbReference type="InterPro" id="IPR011050">
    <property type="entry name" value="Pectin_lyase_fold/virulence"/>
</dbReference>
<accession>A0ABU9AQE6</accession>
<organism evidence="3 4">
    <name type="scientific">Luteolibacter soli</name>
    <dbReference type="NCBI Taxonomy" id="3135280"/>
    <lineage>
        <taxon>Bacteria</taxon>
        <taxon>Pseudomonadati</taxon>
        <taxon>Verrucomicrobiota</taxon>
        <taxon>Verrucomicrobiia</taxon>
        <taxon>Verrucomicrobiales</taxon>
        <taxon>Verrucomicrobiaceae</taxon>
        <taxon>Luteolibacter</taxon>
    </lineage>
</organism>
<name>A0ABU9AQE6_9BACT</name>
<dbReference type="Pfam" id="PF12951">
    <property type="entry name" value="PATR"/>
    <property type="match status" value="8"/>
</dbReference>
<proteinExistence type="predicted"/>
<sequence length="1495" mass="148571">MTSTFKKLSIRTALVSLSVHTVVAANGTWTNPAGGSWADTNNWLSGVVAGGADSVAYFSTLDLSANATVTLDGDRTIRGMLFADTAPSNGWIINTGTSGTLTLADTLATPVLSVADGTSQIGAVVGGTSGIQKTGAGTLLLSGANTFTGNLTVSAGTLSAGNAAALGAAGAGNETVVASGATLDINGQALTNTEIIKLGGTLLNNGGAQQNALNKVVLTGNATVSGTARFDIRPGTTPTLDLAGFTLTKTGANQFSMVGTAISAGNVVINQGIFSVETTSTMTGTGTTTINSPGVLGLYGNGDTLLTRSIVSNNGTIQNLGSDANINTPISMATGTTLTLTGTNTTNLRTGVISGTGSISKTGSGTFATNLNHTFVGKTTVTGGYMGMHGDGALGPNPATFQADQLTLDGGGIYDVAAGVYFINGGPVFSGTRGITLGPGGGIFDAYGAANSRSRIGLASVISGPGKLTKNGGGYIELSAANTYAGGTTIGGGPDVTDTIPNSAFNLSNYGGFGPGPINFVNGGAINGLRFTTTGTLANEISLNSVAASTTRFNVDSGAIATIGGDLFGGAYPGPKFQVGGAGVLVLAGDKGYSSDTEVISGRLLVNGNVLNSDTYARAGGSIGGSGVVRLLTLDEGSNIIASTPPLGTIFGVYANKTDKGVGVIVPNSSPTPGLKTVDVVYYGDDVDGFAPDTANFNTAAYRGASVANNTVTNKITMSYTSSALTWSGLGTVWDVATTASWVEGNNLFYQGDAVTFNEPAAAATVTMTGLLAPSSVTVANTTNAYTFGGTGSIITGSLVKNGSGMLVMPNANSFAGGTTINGGTVSLSASTTASGSNNPGALGSGPVTVNTGGLLKLWINNGTTNYLSNPVTLDGGRILGEDGINVLKGGLTLAAGGGTLSAKWNNKNTVVDSLLSGPGKLTVFRETPSGETGASVVLNQANTYTGGTDLLSGFLRAAYSDAALGTGTLTFTGAGTFATAVGGGARTIANPVVINTGIIGSLDGGQFPLTMSGPISGPGTLQSTSSGLIVLSGNNSYTGGTNFTGTGLMRLDSTGALGTTGTLSFTGGTMQASAANTTDYSARFSTAANQQYKIDTNGQTVTWASPLTSTGGSIQKFGTGTLILTGASTYTGGTNIKPGGVLETGLISDTGATPIGTLSTAAASYISLDGGTFRYSGASSVATTRYLWNDQTTSTVEVVNAGVTLAFNSTGGTINKPFIKTGAGTLTTIDSIDGAGTTVTVNGGTLNLNGTNTYTGDTIVNAGSLSLGIASLPNGADVRLASGVNLNLAFTGTDTIDQLFIGGVEMALGTWGSPTSTATNKSPLITGTGILNVTTGPVGGAYDTWATATGLTEANKGKALDPDGDGMSNLGEFAFDSLPLAGASSGKIVSKIATIGGQQVLTLTLPVRTGAVFTGATEKTSQLIDGVVYRIQNSGNLLTFPLEVIEVTGADATAIQAGLPALTPGGGWAYRTFRAAGIVSSATKQFLRAKADES</sequence>
<evidence type="ECO:0000256" key="1">
    <source>
        <dbReference type="ARBA" id="ARBA00022729"/>
    </source>
</evidence>